<accession>A0A251XHW5</accession>
<dbReference type="Gene3D" id="3.40.50.150">
    <property type="entry name" value="Vaccinia Virus protein VP39"/>
    <property type="match status" value="1"/>
</dbReference>
<evidence type="ECO:0000256" key="1">
    <source>
        <dbReference type="ARBA" id="ARBA00022603"/>
    </source>
</evidence>
<dbReference type="CDD" id="cd02440">
    <property type="entry name" value="AdoMet_MTases"/>
    <property type="match status" value="1"/>
</dbReference>
<comment type="caution">
    <text evidence="4">The sequence shown here is derived from an EMBL/GenBank/DDBJ whole genome shotgun (WGS) entry which is preliminary data.</text>
</comment>
<dbReference type="InterPro" id="IPR046977">
    <property type="entry name" value="RsmC/RlmG"/>
</dbReference>
<keyword evidence="5" id="KW-1185">Reference proteome</keyword>
<keyword evidence="1 4" id="KW-0489">Methyltransferase</keyword>
<organism evidence="4 5">
    <name type="scientific">Clavibacter michiganensis subsp. michiganensis</name>
    <dbReference type="NCBI Taxonomy" id="33013"/>
    <lineage>
        <taxon>Bacteria</taxon>
        <taxon>Bacillati</taxon>
        <taxon>Actinomycetota</taxon>
        <taxon>Actinomycetes</taxon>
        <taxon>Micrococcales</taxon>
        <taxon>Microbacteriaceae</taxon>
        <taxon>Clavibacter</taxon>
    </lineage>
</organism>
<dbReference type="Proteomes" id="UP000195062">
    <property type="component" value="Unassembled WGS sequence"/>
</dbReference>
<evidence type="ECO:0000313" key="5">
    <source>
        <dbReference type="Proteomes" id="UP000195062"/>
    </source>
</evidence>
<protein>
    <submittedName>
        <fullName evidence="4">Ribosomal RNA small subunit methyltransferase C</fullName>
    </submittedName>
</protein>
<keyword evidence="2 4" id="KW-0808">Transferase</keyword>
<dbReference type="GO" id="GO:0032259">
    <property type="term" value="P:methylation"/>
    <property type="evidence" value="ECO:0007669"/>
    <property type="project" value="UniProtKB-KW"/>
</dbReference>
<dbReference type="InterPro" id="IPR007848">
    <property type="entry name" value="Small_mtfrase_dom"/>
</dbReference>
<dbReference type="EMBL" id="MDHH01000002">
    <property type="protein sequence ID" value="OUE02396.1"/>
    <property type="molecule type" value="Genomic_DNA"/>
</dbReference>
<dbReference type="Pfam" id="PF05175">
    <property type="entry name" value="MTS"/>
    <property type="match status" value="1"/>
</dbReference>
<dbReference type="PANTHER" id="PTHR47816">
    <property type="entry name" value="RIBOSOMAL RNA SMALL SUBUNIT METHYLTRANSFERASE C"/>
    <property type="match status" value="1"/>
</dbReference>
<feature type="domain" description="Methyltransferase small" evidence="3">
    <location>
        <begin position="65"/>
        <end position="232"/>
    </location>
</feature>
<dbReference type="SUPFAM" id="SSF53335">
    <property type="entry name" value="S-adenosyl-L-methionine-dependent methyltransferases"/>
    <property type="match status" value="1"/>
</dbReference>
<evidence type="ECO:0000259" key="3">
    <source>
        <dbReference type="Pfam" id="PF05175"/>
    </source>
</evidence>
<reference evidence="4 5" key="1">
    <citation type="submission" date="2016-08" db="EMBL/GenBank/DDBJ databases">
        <title>Genome sequence of Clavibacter michiganensis subsp. michiganensis strain CASJ007.</title>
        <authorList>
            <person name="Thapa S.P."/>
            <person name="Coaker G."/>
        </authorList>
    </citation>
    <scope>NUCLEOTIDE SEQUENCE [LARGE SCALE GENOMIC DNA]</scope>
    <source>
        <strain evidence="4">CASJ007</strain>
    </source>
</reference>
<dbReference type="AlphaFoldDB" id="A0A251XHW5"/>
<evidence type="ECO:0000313" key="4">
    <source>
        <dbReference type="EMBL" id="OUE02396.1"/>
    </source>
</evidence>
<evidence type="ECO:0000256" key="2">
    <source>
        <dbReference type="ARBA" id="ARBA00022679"/>
    </source>
</evidence>
<gene>
    <name evidence="4" type="primary">rsmC</name>
    <name evidence="4" type="ORF">CMMCAS07_10290</name>
</gene>
<dbReference type="PANTHER" id="PTHR47816:SF4">
    <property type="entry name" value="RIBOSOMAL RNA SMALL SUBUNIT METHYLTRANSFERASE C"/>
    <property type="match status" value="1"/>
</dbReference>
<name>A0A251XHW5_CLAMM</name>
<dbReference type="InterPro" id="IPR029063">
    <property type="entry name" value="SAM-dependent_MTases_sf"/>
</dbReference>
<proteinExistence type="predicted"/>
<dbReference type="GO" id="GO:0008757">
    <property type="term" value="F:S-adenosylmethionine-dependent methyltransferase activity"/>
    <property type="evidence" value="ECO:0007669"/>
    <property type="project" value="InterPro"/>
</dbReference>
<sequence>MFSVDVVVVSAGSWSCSSCVVMCSHRSAGFRYRPGMADAHYFSPSPAGPLRTRTITVELGGRTVDVETAGGVFSPEHVDQGSLVLLRNVPEPPAEGHLLDVGCGWGPVALDLAMRSPAATVWAVDVNERALALTRANARSLGLENLNAVLPDDVPVDLEFAAVWSNPPIRVGKEALHGILLDWMPRLSPGADAWLVVQRNLGSDSLQRWLVDTLPAGLETTRAVSDKGFRVLRVHRADSRSDS</sequence>